<dbReference type="Proteomes" id="UP000014480">
    <property type="component" value="Unassembled WGS sequence"/>
</dbReference>
<feature type="region of interest" description="Disordered" evidence="1">
    <location>
        <begin position="52"/>
        <end position="73"/>
    </location>
</feature>
<dbReference type="HOGENOM" id="CLU_071891_0_0_1"/>
<name>N4VE37_COLOR</name>
<keyword evidence="2" id="KW-0472">Membrane</keyword>
<feature type="compositionally biased region" description="Low complexity" evidence="1">
    <location>
        <begin position="110"/>
        <end position="132"/>
    </location>
</feature>
<sequence length="330" mass="36190">MPPLRPWATMFEEIAFTHSRMSSTVINMLPTSLQSRLPTVRSIRKSVSMQTISSARREHARSNSGFDGSIPPNRLISETTEERMSLVHAEHHQQQHLIVATAEKRDFSTADHWQQQHQRPQQQHQAASPPSSIEWSYASQGLDLLNSARSARAVASQRGGSDFERKAFLDGVDYILKALPPDLNEQELQRLRTSVPNNLIPPASPDGRAYSPTRGGNAQRSILHRGVQSAVVNIFILIHLTLPYILLLLRLAVRTEREYKISENLVGAGMDLANTIGSKGMKITGALCNVGDGKVGQVLTEAIAWTIEGVTGGLSDGVGQGLTIVGAKRQ</sequence>
<evidence type="ECO:0000313" key="4">
    <source>
        <dbReference type="Proteomes" id="UP000014480"/>
    </source>
</evidence>
<keyword evidence="4" id="KW-1185">Reference proteome</keyword>
<evidence type="ECO:0000256" key="2">
    <source>
        <dbReference type="SAM" id="Phobius"/>
    </source>
</evidence>
<dbReference type="OrthoDB" id="5220781at2759"/>
<keyword evidence="2" id="KW-1133">Transmembrane helix</keyword>
<protein>
    <submittedName>
        <fullName evidence="3">Uncharacterized protein</fullName>
    </submittedName>
</protein>
<feature type="region of interest" description="Disordered" evidence="1">
    <location>
        <begin position="106"/>
        <end position="133"/>
    </location>
</feature>
<reference evidence="4" key="1">
    <citation type="journal article" date="2013" name="New Phytol.">
        <title>Comparative genomic and transcriptomic analyses reveal the hemibiotrophic stage shift of Colletotrichum fungi.</title>
        <authorList>
            <person name="Gan P."/>
            <person name="Ikeda K."/>
            <person name="Irieda H."/>
            <person name="Narusaka M."/>
            <person name="O'Connell R.J."/>
            <person name="Narusaka Y."/>
            <person name="Takano Y."/>
            <person name="Kubo Y."/>
            <person name="Shirasu K."/>
        </authorList>
    </citation>
    <scope>NUCLEOTIDE SEQUENCE [LARGE SCALE GENOMIC DNA]</scope>
    <source>
        <strain evidence="4">104-T / ATCC 96160 / CBS 514.97 / LARS 414 / MAFF 240422</strain>
    </source>
</reference>
<dbReference type="STRING" id="1213857.N4VE37"/>
<reference evidence="4" key="2">
    <citation type="journal article" date="2019" name="Mol. Plant Microbe Interact.">
        <title>Genome sequence resources for four phytopathogenic fungi from the Colletotrichum orbiculare species complex.</title>
        <authorList>
            <person name="Gan P."/>
            <person name="Tsushima A."/>
            <person name="Narusaka M."/>
            <person name="Narusaka Y."/>
            <person name="Takano Y."/>
            <person name="Kubo Y."/>
            <person name="Shirasu K."/>
        </authorList>
    </citation>
    <scope>GENOME REANNOTATION</scope>
    <source>
        <strain evidence="4">104-T / ATCC 96160 / CBS 514.97 / LARS 414 / MAFF 240422</strain>
    </source>
</reference>
<proteinExistence type="predicted"/>
<gene>
    <name evidence="3" type="ORF">Cob_v000782</name>
</gene>
<feature type="transmembrane region" description="Helical" evidence="2">
    <location>
        <begin position="230"/>
        <end position="253"/>
    </location>
</feature>
<evidence type="ECO:0000313" key="3">
    <source>
        <dbReference type="EMBL" id="TDZ26491.1"/>
    </source>
</evidence>
<evidence type="ECO:0000256" key="1">
    <source>
        <dbReference type="SAM" id="MobiDB-lite"/>
    </source>
</evidence>
<dbReference type="eggNOG" id="ENOG502S06P">
    <property type="taxonomic scope" value="Eukaryota"/>
</dbReference>
<keyword evidence="2" id="KW-0812">Transmembrane</keyword>
<feature type="region of interest" description="Disordered" evidence="1">
    <location>
        <begin position="196"/>
        <end position="216"/>
    </location>
</feature>
<dbReference type="EMBL" id="AMCV02000001">
    <property type="protein sequence ID" value="TDZ26491.1"/>
    <property type="molecule type" value="Genomic_DNA"/>
</dbReference>
<accession>N4VE37</accession>
<comment type="caution">
    <text evidence="3">The sequence shown here is derived from an EMBL/GenBank/DDBJ whole genome shotgun (WGS) entry which is preliminary data.</text>
</comment>
<dbReference type="AlphaFoldDB" id="N4VE37"/>
<organism evidence="3 4">
    <name type="scientific">Colletotrichum orbiculare (strain 104-T / ATCC 96160 / CBS 514.97 / LARS 414 / MAFF 240422)</name>
    <name type="common">Cucumber anthracnose fungus</name>
    <name type="synonym">Colletotrichum lagenarium</name>
    <dbReference type="NCBI Taxonomy" id="1213857"/>
    <lineage>
        <taxon>Eukaryota</taxon>
        <taxon>Fungi</taxon>
        <taxon>Dikarya</taxon>
        <taxon>Ascomycota</taxon>
        <taxon>Pezizomycotina</taxon>
        <taxon>Sordariomycetes</taxon>
        <taxon>Hypocreomycetidae</taxon>
        <taxon>Glomerellales</taxon>
        <taxon>Glomerellaceae</taxon>
        <taxon>Colletotrichum</taxon>
        <taxon>Colletotrichum orbiculare species complex</taxon>
    </lineage>
</organism>